<dbReference type="RefSeq" id="WP_210667737.1">
    <property type="nucleotide sequence ID" value="NZ_JAGFBV010000032.1"/>
</dbReference>
<organism evidence="1 2">
    <name type="scientific">Flavobacterium geliluteum</name>
    <dbReference type="NCBI Taxonomy" id="2816120"/>
    <lineage>
        <taxon>Bacteria</taxon>
        <taxon>Pseudomonadati</taxon>
        <taxon>Bacteroidota</taxon>
        <taxon>Flavobacteriia</taxon>
        <taxon>Flavobacteriales</taxon>
        <taxon>Flavobacteriaceae</taxon>
        <taxon>Flavobacterium</taxon>
    </lineage>
</organism>
<dbReference type="InterPro" id="IPR058087">
    <property type="entry name" value="XAC2610_dom"/>
</dbReference>
<accession>A0A940XC05</accession>
<dbReference type="NCBIfam" id="NF047539">
    <property type="entry name" value="XAC2610_fam"/>
    <property type="match status" value="1"/>
</dbReference>
<dbReference type="EMBL" id="JAGFBV010000032">
    <property type="protein sequence ID" value="MBP4139712.1"/>
    <property type="molecule type" value="Genomic_DNA"/>
</dbReference>
<protein>
    <submittedName>
        <fullName evidence="1">Uncharacterized protein</fullName>
    </submittedName>
</protein>
<dbReference type="AlphaFoldDB" id="A0A940XC05"/>
<keyword evidence="2" id="KW-1185">Reference proteome</keyword>
<gene>
    <name evidence="1" type="ORF">J3495_16680</name>
</gene>
<proteinExistence type="predicted"/>
<comment type="caution">
    <text evidence="1">The sequence shown here is derived from an EMBL/GenBank/DDBJ whole genome shotgun (WGS) entry which is preliminary data.</text>
</comment>
<evidence type="ECO:0000313" key="2">
    <source>
        <dbReference type="Proteomes" id="UP000675047"/>
    </source>
</evidence>
<dbReference type="Proteomes" id="UP000675047">
    <property type="component" value="Unassembled WGS sequence"/>
</dbReference>
<reference evidence="1 2" key="1">
    <citation type="submission" date="2021-03" db="EMBL/GenBank/DDBJ databases">
        <title>Flavobacterium Flabelliformis Sp. Nov. And Flavobacterium Geliluteum Sp. Nov., Two Novel Multidrug Resistant Psychrophilic Species Isolated From Antarctica.</title>
        <authorList>
            <person name="Kralova S."/>
            <person name="Busse H.J."/>
            <person name="Bezdicek M."/>
            <person name="Nykrynova M."/>
            <person name="Kroupova E."/>
            <person name="Krsek D."/>
            <person name="Sedlacek I."/>
        </authorList>
    </citation>
    <scope>NUCLEOTIDE SEQUENCE [LARGE SCALE GENOMIC DNA]</scope>
    <source>
        <strain evidence="1 2">P7388</strain>
    </source>
</reference>
<name>A0A940XC05_9FLAO</name>
<evidence type="ECO:0000313" key="1">
    <source>
        <dbReference type="EMBL" id="MBP4139712.1"/>
    </source>
</evidence>
<sequence>MKIVLFLIIALFSYQSYSQKNIEFYLKDQTQIKIKAINNFEKLEISNSKNDKTQIINNLEESLTEKETNFIIEDYNFDGFKDFAIYRLDDGMGVYSIYQIFIYNQKNQAFAKLKIPSNCDPKCDEFCDVQINKKQKTFESSCRGGAQWHTNVWKFDKNNNLLLLNK</sequence>